<dbReference type="EMBL" id="KZ819297">
    <property type="protein sequence ID" value="PWN96791.1"/>
    <property type="molecule type" value="Genomic_DNA"/>
</dbReference>
<keyword evidence="1" id="KW-0175">Coiled coil</keyword>
<evidence type="ECO:0000256" key="3">
    <source>
        <dbReference type="SAM" id="Phobius"/>
    </source>
</evidence>
<accession>A0A316Z5G1</accession>
<dbReference type="STRING" id="58919.A0A316Z5G1"/>
<name>A0A316Z5G1_9BASI</name>
<feature type="region of interest" description="Disordered" evidence="2">
    <location>
        <begin position="408"/>
        <end position="440"/>
    </location>
</feature>
<evidence type="ECO:0000256" key="1">
    <source>
        <dbReference type="SAM" id="Coils"/>
    </source>
</evidence>
<dbReference type="RefSeq" id="XP_025597070.1">
    <property type="nucleotide sequence ID" value="XM_025745773.1"/>
</dbReference>
<proteinExistence type="predicted"/>
<dbReference type="Proteomes" id="UP000245946">
    <property type="component" value="Unassembled WGS sequence"/>
</dbReference>
<feature type="compositionally biased region" description="Low complexity" evidence="2">
    <location>
        <begin position="308"/>
        <end position="321"/>
    </location>
</feature>
<feature type="compositionally biased region" description="Low complexity" evidence="2">
    <location>
        <begin position="329"/>
        <end position="352"/>
    </location>
</feature>
<evidence type="ECO:0000256" key="2">
    <source>
        <dbReference type="SAM" id="MobiDB-lite"/>
    </source>
</evidence>
<feature type="region of interest" description="Disordered" evidence="2">
    <location>
        <begin position="508"/>
        <end position="537"/>
    </location>
</feature>
<feature type="compositionally biased region" description="Basic residues" evidence="2">
    <location>
        <begin position="520"/>
        <end position="530"/>
    </location>
</feature>
<feature type="compositionally biased region" description="Low complexity" evidence="2">
    <location>
        <begin position="429"/>
        <end position="440"/>
    </location>
</feature>
<feature type="transmembrane region" description="Helical" evidence="3">
    <location>
        <begin position="134"/>
        <end position="160"/>
    </location>
</feature>
<feature type="compositionally biased region" description="Basic residues" evidence="2">
    <location>
        <begin position="359"/>
        <end position="371"/>
    </location>
</feature>
<organism evidence="4 5">
    <name type="scientific">Tilletiopsis washingtonensis</name>
    <dbReference type="NCBI Taxonomy" id="58919"/>
    <lineage>
        <taxon>Eukaryota</taxon>
        <taxon>Fungi</taxon>
        <taxon>Dikarya</taxon>
        <taxon>Basidiomycota</taxon>
        <taxon>Ustilaginomycotina</taxon>
        <taxon>Exobasidiomycetes</taxon>
        <taxon>Entylomatales</taxon>
        <taxon>Entylomatales incertae sedis</taxon>
        <taxon>Tilletiopsis</taxon>
    </lineage>
</organism>
<feature type="transmembrane region" description="Helical" evidence="3">
    <location>
        <begin position="79"/>
        <end position="97"/>
    </location>
</feature>
<feature type="coiled-coil region" evidence="1">
    <location>
        <begin position="235"/>
        <end position="269"/>
    </location>
</feature>
<evidence type="ECO:0000313" key="4">
    <source>
        <dbReference type="EMBL" id="PWN96791.1"/>
    </source>
</evidence>
<keyword evidence="3" id="KW-0812">Transmembrane</keyword>
<keyword evidence="3" id="KW-0472">Membrane</keyword>
<keyword evidence="5" id="KW-1185">Reference proteome</keyword>
<keyword evidence="3" id="KW-1133">Transmembrane helix</keyword>
<reference evidence="4 5" key="1">
    <citation type="journal article" date="2018" name="Mol. Biol. Evol.">
        <title>Broad Genomic Sampling Reveals a Smut Pathogenic Ancestry of the Fungal Clade Ustilaginomycotina.</title>
        <authorList>
            <person name="Kijpornyongpan T."/>
            <person name="Mondo S.J."/>
            <person name="Barry K."/>
            <person name="Sandor L."/>
            <person name="Lee J."/>
            <person name="Lipzen A."/>
            <person name="Pangilinan J."/>
            <person name="LaButti K."/>
            <person name="Hainaut M."/>
            <person name="Henrissat B."/>
            <person name="Grigoriev I.V."/>
            <person name="Spatafora J.W."/>
            <person name="Aime M.C."/>
        </authorList>
    </citation>
    <scope>NUCLEOTIDE SEQUENCE [LARGE SCALE GENOMIC DNA]</scope>
    <source>
        <strain evidence="4 5">MCA 4186</strain>
    </source>
</reference>
<dbReference type="GeneID" id="37273317"/>
<gene>
    <name evidence="4" type="ORF">FA09DRAFT_67682</name>
</gene>
<sequence length="537" mass="58234">MVAPSALRFVGLNFLRLVSVSSLILVFAAVIDIMVLDARAIKALSADERTQALEECDYFGDTSVPTHVWGLFWVQLQRFFLLLLLIACFCSEINWGGLAERFFSYNVPILGSGFSTAPLGLVQMMIGASLLSTYLWLFPLVSAWLLFFCGFFNVVSGMIFRAPGRDMRSILASRRKRVAAPKPRTTPPAMSSLANLGASAVDKLRRKPVTPRKASAAAPPVTTRELNSFPSLETVSHAELLRQRAREANLRAEREEEARERRVRELRELMALDDAQEAAADKDLERGLSDASEWNEAHGLPFPRTAEMARQQQAELAQRQQPSTSASKPAAPTQGAAADAGTVARAQAGANADLEPWRRSTHSASSKKRRAAAGGLSGAREIAARGTAAVRRRSLVLSRHLRELRLGAAPKARKNAAPPLPKAPHMRVAPSPGAASAFSAQSHYASADVANPDDDDDDDDQLIFVGAPPLPAYVPGGTRIVRADIEHTRDDAPVLPVAKQWASEWASAPALPSERAQHSVTRKAVPRRHIPSSGPPI</sequence>
<evidence type="ECO:0000313" key="5">
    <source>
        <dbReference type="Proteomes" id="UP000245946"/>
    </source>
</evidence>
<dbReference type="AlphaFoldDB" id="A0A316Z5G1"/>
<feature type="transmembrane region" description="Helical" evidence="3">
    <location>
        <begin position="14"/>
        <end position="36"/>
    </location>
</feature>
<protein>
    <submittedName>
        <fullName evidence="4">Uncharacterized protein</fullName>
    </submittedName>
</protein>
<feature type="transmembrane region" description="Helical" evidence="3">
    <location>
        <begin position="103"/>
        <end position="122"/>
    </location>
</feature>
<feature type="region of interest" description="Disordered" evidence="2">
    <location>
        <begin position="308"/>
        <end position="376"/>
    </location>
</feature>
<dbReference type="OrthoDB" id="5327148at2759"/>